<organism evidence="3 4">
    <name type="scientific">Asparagus officinalis</name>
    <name type="common">Garden asparagus</name>
    <dbReference type="NCBI Taxonomy" id="4686"/>
    <lineage>
        <taxon>Eukaryota</taxon>
        <taxon>Viridiplantae</taxon>
        <taxon>Streptophyta</taxon>
        <taxon>Embryophyta</taxon>
        <taxon>Tracheophyta</taxon>
        <taxon>Spermatophyta</taxon>
        <taxon>Magnoliopsida</taxon>
        <taxon>Liliopsida</taxon>
        <taxon>Asparagales</taxon>
        <taxon>Asparagaceae</taxon>
        <taxon>Asparagoideae</taxon>
        <taxon>Asparagus</taxon>
    </lineage>
</organism>
<dbReference type="PANTHER" id="PTHR48047:SF45">
    <property type="entry name" value="SCOPOLETIN GLUCOSYLTRANSFERASE-LIKE"/>
    <property type="match status" value="1"/>
</dbReference>
<keyword evidence="2" id="KW-0328">Glycosyltransferase</keyword>
<dbReference type="OMA" id="MEIAMAF"/>
<proteinExistence type="inferred from homology"/>
<dbReference type="Proteomes" id="UP000243459">
    <property type="component" value="Chromosome 3"/>
</dbReference>
<dbReference type="PANTHER" id="PTHR48047">
    <property type="entry name" value="GLYCOSYLTRANSFERASE"/>
    <property type="match status" value="1"/>
</dbReference>
<dbReference type="Gramene" id="ONK74818">
    <property type="protein sequence ID" value="ONK74818"/>
    <property type="gene ID" value="A4U43_C03F10450"/>
</dbReference>
<evidence type="ECO:0000313" key="3">
    <source>
        <dbReference type="EMBL" id="ONK74818.1"/>
    </source>
</evidence>
<evidence type="ECO:0000256" key="1">
    <source>
        <dbReference type="ARBA" id="ARBA00009995"/>
    </source>
</evidence>
<dbReference type="GO" id="GO:0035251">
    <property type="term" value="F:UDP-glucosyltransferase activity"/>
    <property type="evidence" value="ECO:0007669"/>
    <property type="project" value="TreeGrafter"/>
</dbReference>
<reference evidence="4" key="1">
    <citation type="journal article" date="2017" name="Nat. Commun.">
        <title>The asparagus genome sheds light on the origin and evolution of a young Y chromosome.</title>
        <authorList>
            <person name="Harkess A."/>
            <person name="Zhou J."/>
            <person name="Xu C."/>
            <person name="Bowers J.E."/>
            <person name="Van der Hulst R."/>
            <person name="Ayyampalayam S."/>
            <person name="Mercati F."/>
            <person name="Riccardi P."/>
            <person name="McKain M.R."/>
            <person name="Kakrana A."/>
            <person name="Tang H."/>
            <person name="Ray J."/>
            <person name="Groenendijk J."/>
            <person name="Arikit S."/>
            <person name="Mathioni S.M."/>
            <person name="Nakano M."/>
            <person name="Shan H."/>
            <person name="Telgmann-Rauber A."/>
            <person name="Kanno A."/>
            <person name="Yue Z."/>
            <person name="Chen H."/>
            <person name="Li W."/>
            <person name="Chen Y."/>
            <person name="Xu X."/>
            <person name="Zhang Y."/>
            <person name="Luo S."/>
            <person name="Chen H."/>
            <person name="Gao J."/>
            <person name="Mao Z."/>
            <person name="Pires J.C."/>
            <person name="Luo M."/>
            <person name="Kudrna D."/>
            <person name="Wing R.A."/>
            <person name="Meyers B.C."/>
            <person name="Yi K."/>
            <person name="Kong H."/>
            <person name="Lavrijsen P."/>
            <person name="Sunseri F."/>
            <person name="Falavigna A."/>
            <person name="Ye Y."/>
            <person name="Leebens-Mack J.H."/>
            <person name="Chen G."/>
        </authorList>
    </citation>
    <scope>NUCLEOTIDE SEQUENCE [LARGE SCALE GENOMIC DNA]</scope>
    <source>
        <strain evidence="4">cv. DH0086</strain>
    </source>
</reference>
<accession>A0A5P1F8V6</accession>
<evidence type="ECO:0000256" key="2">
    <source>
        <dbReference type="ARBA" id="ARBA00022676"/>
    </source>
</evidence>
<dbReference type="AlphaFoldDB" id="A0A5P1F8V6"/>
<protein>
    <submittedName>
        <fullName evidence="3">Uncharacterized protein</fullName>
    </submittedName>
</protein>
<sequence length="116" mass="13213">MIKNTFYEFESDYIKMMPVKVWHVGPVSLRNRDADDKVVRGGESGENLIKHCLNWLDGEKPGSVLYVCFGSLSRFTCSQLREIALGVETSGYSFILAIENCGDKAERMPEKFEKRV</sequence>
<dbReference type="Gene3D" id="3.40.50.2000">
    <property type="entry name" value="Glycogen Phosphorylase B"/>
    <property type="match status" value="2"/>
</dbReference>
<dbReference type="EMBL" id="CM007383">
    <property type="protein sequence ID" value="ONK74818.1"/>
    <property type="molecule type" value="Genomic_DNA"/>
</dbReference>
<dbReference type="SUPFAM" id="SSF53756">
    <property type="entry name" value="UDP-Glycosyltransferase/glycogen phosphorylase"/>
    <property type="match status" value="1"/>
</dbReference>
<name>A0A5P1F8V6_ASPOF</name>
<evidence type="ECO:0000313" key="4">
    <source>
        <dbReference type="Proteomes" id="UP000243459"/>
    </source>
</evidence>
<keyword evidence="2" id="KW-0808">Transferase</keyword>
<keyword evidence="4" id="KW-1185">Reference proteome</keyword>
<gene>
    <name evidence="3" type="ORF">A4U43_C03F10450</name>
</gene>
<comment type="similarity">
    <text evidence="1">Belongs to the UDP-glycosyltransferase family.</text>
</comment>